<dbReference type="NCBIfam" id="TIGR00095">
    <property type="entry name" value="16S rRNA (guanine(966)-N(2))-methyltransferase RsmD"/>
    <property type="match status" value="1"/>
</dbReference>
<proteinExistence type="predicted"/>
<keyword evidence="2 3" id="KW-0808">Transferase</keyword>
<dbReference type="Pfam" id="PF03602">
    <property type="entry name" value="Cons_hypoth95"/>
    <property type="match status" value="1"/>
</dbReference>
<dbReference type="PANTHER" id="PTHR43542:SF1">
    <property type="entry name" value="METHYLTRANSFERASE"/>
    <property type="match status" value="1"/>
</dbReference>
<dbReference type="InterPro" id="IPR029063">
    <property type="entry name" value="SAM-dependent_MTases_sf"/>
</dbReference>
<reference evidence="3 4" key="1">
    <citation type="submission" date="2017-06" db="EMBL/GenBank/DDBJ databases">
        <title>Reclassification of a Polynucleobacter cosmopolitanus strain isolated from tropical Lake Victoria as Polynucleobacter victoriensis comb. nov.</title>
        <authorList>
            <person name="Hahn M.W."/>
        </authorList>
    </citation>
    <scope>NUCLEOTIDE SEQUENCE [LARGE SCALE GENOMIC DNA]</scope>
    <source>
        <strain evidence="3 4">MWH-MoIso2</strain>
    </source>
</reference>
<protein>
    <submittedName>
        <fullName evidence="3">16S rRNA (Guanine(966)-N(2))-methyltransferase RsmD</fullName>
    </submittedName>
</protein>
<dbReference type="EMBL" id="NJGG01000001">
    <property type="protein sequence ID" value="OXL15781.1"/>
    <property type="molecule type" value="Genomic_DNA"/>
</dbReference>
<sequence length="199" mass="21829">MTTGKVRIIGGAWRGRSIKVIDSPGLRPTADRTRETLFNCLGQRVDDLICFDMFAGTGALGFEALSRGAQKVTMIDASKQAHDALKENYQNLAKDGALGFAEFIKGNAIASASKQAENSIDICFIDPPFSEPGLFFDALKQAVRITKKNDGCAIYMEHPKTINPEELLKEIAEYGDFWEIRRTIRSGVAIGTLMAPKII</sequence>
<organism evidence="3 4">
    <name type="scientific">Polynucleobacter cosmopolitanus</name>
    <dbReference type="NCBI Taxonomy" id="351345"/>
    <lineage>
        <taxon>Bacteria</taxon>
        <taxon>Pseudomonadati</taxon>
        <taxon>Pseudomonadota</taxon>
        <taxon>Betaproteobacteria</taxon>
        <taxon>Burkholderiales</taxon>
        <taxon>Burkholderiaceae</taxon>
        <taxon>Polynucleobacter</taxon>
    </lineage>
</organism>
<dbReference type="SUPFAM" id="SSF53335">
    <property type="entry name" value="S-adenosyl-L-methionine-dependent methyltransferases"/>
    <property type="match status" value="1"/>
</dbReference>
<dbReference type="PIRSF" id="PIRSF004553">
    <property type="entry name" value="CHP00095"/>
    <property type="match status" value="1"/>
</dbReference>
<keyword evidence="1 3" id="KW-0489">Methyltransferase</keyword>
<dbReference type="InterPro" id="IPR004398">
    <property type="entry name" value="RNA_MeTrfase_RsmD"/>
</dbReference>
<gene>
    <name evidence="3" type="primary">rsmD</name>
    <name evidence="3" type="ORF">AOC33_01390</name>
</gene>
<name>A0A229FUT1_9BURK</name>
<dbReference type="RefSeq" id="WP_089514818.1">
    <property type="nucleotide sequence ID" value="NZ_NJGG01000001.1"/>
</dbReference>
<comment type="caution">
    <text evidence="3">The sequence shown here is derived from an EMBL/GenBank/DDBJ whole genome shotgun (WGS) entry which is preliminary data.</text>
</comment>
<evidence type="ECO:0000256" key="1">
    <source>
        <dbReference type="ARBA" id="ARBA00022603"/>
    </source>
</evidence>
<dbReference type="PANTHER" id="PTHR43542">
    <property type="entry name" value="METHYLTRANSFERASE"/>
    <property type="match status" value="1"/>
</dbReference>
<dbReference type="GO" id="GO:0008168">
    <property type="term" value="F:methyltransferase activity"/>
    <property type="evidence" value="ECO:0007669"/>
    <property type="project" value="UniProtKB-KW"/>
</dbReference>
<dbReference type="Gene3D" id="3.40.50.150">
    <property type="entry name" value="Vaccinia Virus protein VP39"/>
    <property type="match status" value="1"/>
</dbReference>
<dbReference type="Proteomes" id="UP000215188">
    <property type="component" value="Unassembled WGS sequence"/>
</dbReference>
<dbReference type="CDD" id="cd02440">
    <property type="entry name" value="AdoMet_MTases"/>
    <property type="match status" value="1"/>
</dbReference>
<dbReference type="OrthoDB" id="9803017at2"/>
<keyword evidence="4" id="KW-1185">Reference proteome</keyword>
<evidence type="ECO:0000313" key="4">
    <source>
        <dbReference type="Proteomes" id="UP000215188"/>
    </source>
</evidence>
<evidence type="ECO:0000256" key="2">
    <source>
        <dbReference type="ARBA" id="ARBA00022679"/>
    </source>
</evidence>
<evidence type="ECO:0000313" key="3">
    <source>
        <dbReference type="EMBL" id="OXL15781.1"/>
    </source>
</evidence>
<accession>A0A229FUT1</accession>
<dbReference type="GO" id="GO:0031167">
    <property type="term" value="P:rRNA methylation"/>
    <property type="evidence" value="ECO:0007669"/>
    <property type="project" value="InterPro"/>
</dbReference>
<dbReference type="AlphaFoldDB" id="A0A229FUT1"/>